<evidence type="ECO:0000256" key="1">
    <source>
        <dbReference type="SAM" id="SignalP"/>
    </source>
</evidence>
<feature type="chain" id="PRO_5037041890" evidence="1">
    <location>
        <begin position="25"/>
        <end position="244"/>
    </location>
</feature>
<evidence type="ECO:0000313" key="2">
    <source>
        <dbReference type="Proteomes" id="UP000887566"/>
    </source>
</evidence>
<accession>A0A914VW76</accession>
<proteinExistence type="predicted"/>
<name>A0A914VW76_9BILA</name>
<feature type="signal peptide" evidence="1">
    <location>
        <begin position="1"/>
        <end position="24"/>
    </location>
</feature>
<dbReference type="Proteomes" id="UP000887566">
    <property type="component" value="Unplaced"/>
</dbReference>
<keyword evidence="2" id="KW-1185">Reference proteome</keyword>
<protein>
    <submittedName>
        <fullName evidence="3">Uncharacterized protein</fullName>
    </submittedName>
</protein>
<dbReference type="PANTHER" id="PTHR46339">
    <property type="entry name" value="PROTEIN CBG15282-RELATED"/>
    <property type="match status" value="1"/>
</dbReference>
<dbReference type="AlphaFoldDB" id="A0A914VW76"/>
<sequence>MGSTFKALISFTICLCSRIVLVCGQGSGCDAGQFQVIGNNLVPCNGGSTVNTCTAPFQCQLFFSRRSFFCCAVMVEVSPPRYIVTGDNLCPNNRAVYKNGYTGQPISCIPNSQFGTCPNGYDCVYSTSSQGHYCCANLGYKFCPSGATPFLDPVTTRPRTCTLNQASSCPAYYTCQVSTVGGGNYCCPFMEDPMCGTGVDDRGFCTPNQLGQCPGGYECTYSLRKSKFVCCPTSIATFLSAGGK</sequence>
<organism evidence="2 3">
    <name type="scientific">Plectus sambesii</name>
    <dbReference type="NCBI Taxonomy" id="2011161"/>
    <lineage>
        <taxon>Eukaryota</taxon>
        <taxon>Metazoa</taxon>
        <taxon>Ecdysozoa</taxon>
        <taxon>Nematoda</taxon>
        <taxon>Chromadorea</taxon>
        <taxon>Plectida</taxon>
        <taxon>Plectina</taxon>
        <taxon>Plectoidea</taxon>
        <taxon>Plectidae</taxon>
        <taxon>Plectus</taxon>
    </lineage>
</organism>
<evidence type="ECO:0000313" key="3">
    <source>
        <dbReference type="WBParaSite" id="PSAMB.scaffold251size61181.g3900.t1"/>
    </source>
</evidence>
<dbReference type="Pfam" id="PF14625">
    <property type="entry name" value="Lustrin_cystein"/>
    <property type="match status" value="3"/>
</dbReference>
<dbReference type="InterPro" id="IPR053014">
    <property type="entry name" value="Cuticle_assoc_divergent"/>
</dbReference>
<reference evidence="3" key="1">
    <citation type="submission" date="2022-11" db="UniProtKB">
        <authorList>
            <consortium name="WormBaseParasite"/>
        </authorList>
    </citation>
    <scope>IDENTIFICATION</scope>
</reference>
<dbReference type="InterPro" id="IPR028150">
    <property type="entry name" value="Lustrin_cystein"/>
</dbReference>
<keyword evidence="1" id="KW-0732">Signal</keyword>
<dbReference type="WBParaSite" id="PSAMB.scaffold251size61181.g3900.t1">
    <property type="protein sequence ID" value="PSAMB.scaffold251size61181.g3900.t1"/>
    <property type="gene ID" value="PSAMB.scaffold251size61181.g3900"/>
</dbReference>
<dbReference type="SMART" id="SM00289">
    <property type="entry name" value="WR1"/>
    <property type="match status" value="3"/>
</dbReference>
<dbReference type="InterPro" id="IPR006150">
    <property type="entry name" value="Cys_repeat_1"/>
</dbReference>